<evidence type="ECO:0008006" key="11">
    <source>
        <dbReference type="Google" id="ProtNLM"/>
    </source>
</evidence>
<keyword evidence="5" id="KW-0238">DNA-binding</keyword>
<protein>
    <recommendedName>
        <fullName evidence="11">Histone H4</fullName>
    </recommendedName>
</protein>
<dbReference type="CDD" id="cd22912">
    <property type="entry name" value="HFD_H4"/>
    <property type="match status" value="1"/>
</dbReference>
<dbReference type="OrthoDB" id="287009at2759"/>
<comment type="caution">
    <text evidence="9">The sequence shown here is derived from an EMBL/GenBank/DDBJ whole genome shotgun (WGS) entry which is preliminary data.</text>
</comment>
<feature type="compositionally biased region" description="Polar residues" evidence="8">
    <location>
        <begin position="7"/>
        <end position="21"/>
    </location>
</feature>
<evidence type="ECO:0000256" key="2">
    <source>
        <dbReference type="ARBA" id="ARBA00004286"/>
    </source>
</evidence>
<evidence type="ECO:0000256" key="8">
    <source>
        <dbReference type="SAM" id="MobiDB-lite"/>
    </source>
</evidence>
<dbReference type="AlphaFoldDB" id="A0A8S1T6H8"/>
<feature type="region of interest" description="Disordered" evidence="8">
    <location>
        <begin position="1"/>
        <end position="27"/>
    </location>
</feature>
<dbReference type="PANTHER" id="PTHR10484">
    <property type="entry name" value="HISTONE H4"/>
    <property type="match status" value="1"/>
</dbReference>
<dbReference type="EMBL" id="CAJJDP010000018">
    <property type="protein sequence ID" value="CAD8146242.1"/>
    <property type="molecule type" value="Genomic_DNA"/>
</dbReference>
<dbReference type="GO" id="GO:0000786">
    <property type="term" value="C:nucleosome"/>
    <property type="evidence" value="ECO:0007669"/>
    <property type="project" value="UniProtKB-KW"/>
</dbReference>
<reference evidence="9" key="1">
    <citation type="submission" date="2021-01" db="EMBL/GenBank/DDBJ databases">
        <authorList>
            <consortium name="Genoscope - CEA"/>
            <person name="William W."/>
        </authorList>
    </citation>
    <scope>NUCLEOTIDE SEQUENCE</scope>
</reference>
<dbReference type="Proteomes" id="UP000683925">
    <property type="component" value="Unassembled WGS sequence"/>
</dbReference>
<dbReference type="GO" id="GO:0030527">
    <property type="term" value="F:structural constituent of chromatin"/>
    <property type="evidence" value="ECO:0007669"/>
    <property type="project" value="InterPro"/>
</dbReference>
<organism evidence="9 10">
    <name type="scientific">Paramecium octaurelia</name>
    <dbReference type="NCBI Taxonomy" id="43137"/>
    <lineage>
        <taxon>Eukaryota</taxon>
        <taxon>Sar</taxon>
        <taxon>Alveolata</taxon>
        <taxon>Ciliophora</taxon>
        <taxon>Intramacronucleata</taxon>
        <taxon>Oligohymenophorea</taxon>
        <taxon>Peniculida</taxon>
        <taxon>Parameciidae</taxon>
        <taxon>Paramecium</taxon>
    </lineage>
</organism>
<evidence type="ECO:0000256" key="1">
    <source>
        <dbReference type="ARBA" id="ARBA00004123"/>
    </source>
</evidence>
<evidence type="ECO:0000313" key="9">
    <source>
        <dbReference type="EMBL" id="CAD8146242.1"/>
    </source>
</evidence>
<evidence type="ECO:0000256" key="6">
    <source>
        <dbReference type="ARBA" id="ARBA00023242"/>
    </source>
</evidence>
<sequence>MPPKMTPKSNTMKYRQNNQKLKGQGRNIDYKKFPQHTNKSRLISNGDIRRLARRGGVKRISSDVYELSKLYMKLYISNILRDSMIYANYSGRATILADDICRAAKRAGQTAIGFTR</sequence>
<accession>A0A8S1T6H8</accession>
<keyword evidence="7" id="KW-0544">Nucleosome core</keyword>
<name>A0A8S1T6H8_PAROT</name>
<evidence type="ECO:0000256" key="3">
    <source>
        <dbReference type="ARBA" id="ARBA00011538"/>
    </source>
</evidence>
<proteinExistence type="predicted"/>
<keyword evidence="10" id="KW-1185">Reference proteome</keyword>
<keyword evidence="4" id="KW-0158">Chromosome</keyword>
<dbReference type="SMART" id="SM00417">
    <property type="entry name" value="H4"/>
    <property type="match status" value="1"/>
</dbReference>
<dbReference type="GO" id="GO:0003677">
    <property type="term" value="F:DNA binding"/>
    <property type="evidence" value="ECO:0007669"/>
    <property type="project" value="UniProtKB-KW"/>
</dbReference>
<dbReference type="GO" id="GO:0005634">
    <property type="term" value="C:nucleus"/>
    <property type="evidence" value="ECO:0007669"/>
    <property type="project" value="UniProtKB-SubCell"/>
</dbReference>
<evidence type="ECO:0000256" key="5">
    <source>
        <dbReference type="ARBA" id="ARBA00023125"/>
    </source>
</evidence>
<evidence type="ECO:0000256" key="7">
    <source>
        <dbReference type="ARBA" id="ARBA00023269"/>
    </source>
</evidence>
<evidence type="ECO:0000256" key="4">
    <source>
        <dbReference type="ARBA" id="ARBA00022454"/>
    </source>
</evidence>
<gene>
    <name evidence="9" type="ORF">POCTA_138.1.T0180201</name>
</gene>
<comment type="subcellular location">
    <subcellularLocation>
        <location evidence="2">Chromosome</location>
    </subcellularLocation>
    <subcellularLocation>
        <location evidence="1">Nucleus</location>
    </subcellularLocation>
</comment>
<evidence type="ECO:0000313" key="10">
    <source>
        <dbReference type="Proteomes" id="UP000683925"/>
    </source>
</evidence>
<comment type="subunit">
    <text evidence="3">The nucleosome is a histone octamer containing two molecules each of H2A, H2B, H3 and H4 assembled in one H3-H4 heterotetramer and two H2A-H2B heterodimers. The octamer wraps approximately 147 bp of DNA.</text>
</comment>
<keyword evidence="6" id="KW-0539">Nucleus</keyword>
<dbReference type="InterPro" id="IPR001951">
    <property type="entry name" value="Histone_H4"/>
</dbReference>